<accession>A0A8H7NS11</accession>
<evidence type="ECO:0000313" key="2">
    <source>
        <dbReference type="Proteomes" id="UP000639403"/>
    </source>
</evidence>
<name>A0A8H7NS11_9APHY</name>
<protein>
    <submittedName>
        <fullName evidence="1">Uncharacterized protein</fullName>
    </submittedName>
</protein>
<dbReference type="AlphaFoldDB" id="A0A8H7NS11"/>
<reference evidence="1" key="2">
    <citation type="journal article" name="Front. Microbiol.">
        <title>Degradative Capacity of Two Strains of Rhodonia placenta: From Phenotype to Genotype.</title>
        <authorList>
            <person name="Kolle M."/>
            <person name="Horta M.A.C."/>
            <person name="Nowrousian M."/>
            <person name="Ohm R.A."/>
            <person name="Benz J.P."/>
            <person name="Pilgard A."/>
        </authorList>
    </citation>
    <scope>NUCLEOTIDE SEQUENCE</scope>
    <source>
        <strain evidence="1">FPRL280</strain>
    </source>
</reference>
<dbReference type="EMBL" id="JADOXO010000960">
    <property type="protein sequence ID" value="KAF9799011.1"/>
    <property type="molecule type" value="Genomic_DNA"/>
</dbReference>
<dbReference type="Proteomes" id="UP000639403">
    <property type="component" value="Unassembled WGS sequence"/>
</dbReference>
<evidence type="ECO:0000313" key="1">
    <source>
        <dbReference type="EMBL" id="KAF9799011.1"/>
    </source>
</evidence>
<reference evidence="1" key="1">
    <citation type="submission" date="2020-11" db="EMBL/GenBank/DDBJ databases">
        <authorList>
            <person name="Koelle M."/>
            <person name="Horta M.A.C."/>
            <person name="Nowrousian M."/>
            <person name="Ohm R.A."/>
            <person name="Benz P."/>
            <person name="Pilgard A."/>
        </authorList>
    </citation>
    <scope>NUCLEOTIDE SEQUENCE</scope>
    <source>
        <strain evidence="1">FPRL280</strain>
    </source>
</reference>
<gene>
    <name evidence="1" type="ORF">IEO21_10638</name>
</gene>
<proteinExistence type="predicted"/>
<comment type="caution">
    <text evidence="1">The sequence shown here is derived from an EMBL/GenBank/DDBJ whole genome shotgun (WGS) entry which is preliminary data.</text>
</comment>
<sequence length="242" mass="27181">MMLAEADEMIMDDAFLVNVVHPCFQNGSFGSALPALLRILRHRAHEVVVEKNRWYDVTVFKWLASEQDLAAIIAIADLCIDVIHRYKKALLEAREASTEHQLLILKAVGKACEVGPNATSVHSRLLRLLPGVALSQEALDKLVDIIWDFDWKFRLDIEDTRRLLTFLPHARERLGSERFLLITSSALKHSARLPPDDFGRVHSYVRGALDVVVVYFSSSGIEEVALCNGTLQCATVYVATRT</sequence>
<organism evidence="1 2">
    <name type="scientific">Rhodonia placenta</name>
    <dbReference type="NCBI Taxonomy" id="104341"/>
    <lineage>
        <taxon>Eukaryota</taxon>
        <taxon>Fungi</taxon>
        <taxon>Dikarya</taxon>
        <taxon>Basidiomycota</taxon>
        <taxon>Agaricomycotina</taxon>
        <taxon>Agaricomycetes</taxon>
        <taxon>Polyporales</taxon>
        <taxon>Adustoporiaceae</taxon>
        <taxon>Rhodonia</taxon>
    </lineage>
</organism>